<dbReference type="EMBL" id="CP073767">
    <property type="protein sequence ID" value="UWZ55754.1"/>
    <property type="molecule type" value="Genomic_DNA"/>
</dbReference>
<sequence length="277" mass="29434">MGTLTVMTEGKGGSDAARKVEELVAALHAALAEARDEDALPPAVADAVAEGIAEAGQVARQLTRKARGGNARLGKPSARTQAIEALTELGVPASPALIAAYHRAVFDSRLESKALASLRRDDERALKSGGGHDVFVVPALTTRLVPARGLLALSTWPAWLRIVGPYSERVNNLNAVQVMLRRITELDEASTAGPSGPAATRRTNLEALVRRFGSSIDGVTFNSVDVPTAERAVRQQLELVEPQDRITRDEAAARLTNEPDEHRRLLGAPLRIVGGTA</sequence>
<accession>A0A9Q9IGG7</accession>
<reference evidence="1" key="1">
    <citation type="submission" date="2021-04" db="EMBL/GenBank/DDBJ databases">
        <title>Dactylosporangium aurantiacum NRRL B-8018 full assembly.</title>
        <authorList>
            <person name="Hartkoorn R.C."/>
            <person name="Beaudoing E."/>
            <person name="Hot D."/>
        </authorList>
    </citation>
    <scope>NUCLEOTIDE SEQUENCE</scope>
    <source>
        <strain evidence="1">NRRL B-8018</strain>
    </source>
</reference>
<protein>
    <submittedName>
        <fullName evidence="1">Uncharacterized protein</fullName>
    </submittedName>
</protein>
<keyword evidence="2" id="KW-1185">Reference proteome</keyword>
<dbReference type="RefSeq" id="WP_052386491.1">
    <property type="nucleotide sequence ID" value="NZ_CP073767.1"/>
</dbReference>
<proteinExistence type="predicted"/>
<dbReference type="AlphaFoldDB" id="A0A9Q9IGG7"/>
<dbReference type="OrthoDB" id="8443433at2"/>
<organism evidence="1 2">
    <name type="scientific">Dactylosporangium aurantiacum</name>
    <dbReference type="NCBI Taxonomy" id="35754"/>
    <lineage>
        <taxon>Bacteria</taxon>
        <taxon>Bacillati</taxon>
        <taxon>Actinomycetota</taxon>
        <taxon>Actinomycetes</taxon>
        <taxon>Micromonosporales</taxon>
        <taxon>Micromonosporaceae</taxon>
        <taxon>Dactylosporangium</taxon>
    </lineage>
</organism>
<evidence type="ECO:0000313" key="1">
    <source>
        <dbReference type="EMBL" id="UWZ55754.1"/>
    </source>
</evidence>
<gene>
    <name evidence="1" type="ORF">Daura_06005</name>
</gene>
<evidence type="ECO:0000313" key="2">
    <source>
        <dbReference type="Proteomes" id="UP001058003"/>
    </source>
</evidence>
<name>A0A9Q9IGG7_9ACTN</name>
<dbReference type="KEGG" id="daur:Daura_06005"/>
<dbReference type="Proteomes" id="UP001058003">
    <property type="component" value="Chromosome"/>
</dbReference>